<comment type="caution">
    <text evidence="1">The sequence shown here is derived from an EMBL/GenBank/DDBJ whole genome shotgun (WGS) entry which is preliminary data.</text>
</comment>
<keyword evidence="2" id="KW-1185">Reference proteome</keyword>
<evidence type="ECO:0000313" key="1">
    <source>
        <dbReference type="EMBL" id="KAJ7776310.1"/>
    </source>
</evidence>
<gene>
    <name evidence="1" type="ORF">B0H16DRAFT_1449745</name>
</gene>
<proteinExistence type="predicted"/>
<protein>
    <submittedName>
        <fullName evidence="1">Uncharacterized protein</fullName>
    </submittedName>
</protein>
<dbReference type="EMBL" id="JARKIB010000009">
    <property type="protein sequence ID" value="KAJ7776310.1"/>
    <property type="molecule type" value="Genomic_DNA"/>
</dbReference>
<evidence type="ECO:0000313" key="2">
    <source>
        <dbReference type="Proteomes" id="UP001215598"/>
    </source>
</evidence>
<dbReference type="Proteomes" id="UP001215598">
    <property type="component" value="Unassembled WGS sequence"/>
</dbReference>
<accession>A0AAD7NUB3</accession>
<dbReference type="AlphaFoldDB" id="A0AAD7NUB3"/>
<organism evidence="1 2">
    <name type="scientific">Mycena metata</name>
    <dbReference type="NCBI Taxonomy" id="1033252"/>
    <lineage>
        <taxon>Eukaryota</taxon>
        <taxon>Fungi</taxon>
        <taxon>Dikarya</taxon>
        <taxon>Basidiomycota</taxon>
        <taxon>Agaricomycotina</taxon>
        <taxon>Agaricomycetes</taxon>
        <taxon>Agaricomycetidae</taxon>
        <taxon>Agaricales</taxon>
        <taxon>Marasmiineae</taxon>
        <taxon>Mycenaceae</taxon>
        <taxon>Mycena</taxon>
    </lineage>
</organism>
<name>A0AAD7NUB3_9AGAR</name>
<reference evidence="1" key="1">
    <citation type="submission" date="2023-03" db="EMBL/GenBank/DDBJ databases">
        <title>Massive genome expansion in bonnet fungi (Mycena s.s.) driven by repeated elements and novel gene families across ecological guilds.</title>
        <authorList>
            <consortium name="Lawrence Berkeley National Laboratory"/>
            <person name="Harder C.B."/>
            <person name="Miyauchi S."/>
            <person name="Viragh M."/>
            <person name="Kuo A."/>
            <person name="Thoen E."/>
            <person name="Andreopoulos B."/>
            <person name="Lu D."/>
            <person name="Skrede I."/>
            <person name="Drula E."/>
            <person name="Henrissat B."/>
            <person name="Morin E."/>
            <person name="Kohler A."/>
            <person name="Barry K."/>
            <person name="LaButti K."/>
            <person name="Morin E."/>
            <person name="Salamov A."/>
            <person name="Lipzen A."/>
            <person name="Mereny Z."/>
            <person name="Hegedus B."/>
            <person name="Baldrian P."/>
            <person name="Stursova M."/>
            <person name="Weitz H."/>
            <person name="Taylor A."/>
            <person name="Grigoriev I.V."/>
            <person name="Nagy L.G."/>
            <person name="Martin F."/>
            <person name="Kauserud H."/>
        </authorList>
    </citation>
    <scope>NUCLEOTIDE SEQUENCE</scope>
    <source>
        <strain evidence="1">CBHHK182m</strain>
    </source>
</reference>
<sequence>MGIYREHEGSGAQGQAGMGTVAYRGREIEGARAVSSGLVDQRLRKAGGVDGFRVSRSWMTAQRVRNTRRVLACSRATPIGDILLEATPAVGTLAPGKGDAGMRDRNGFSIAVVKSEGYLVVGGLSGRLRTNLELKRVHDERSRTYSQLRLSFIHPVWKSLENGRRGSGYRIVRVPEPVKVFNDSAEALIQGEKRKCYLVLVKDKSTSGGCVDIW</sequence>